<dbReference type="Proteomes" id="UP000509510">
    <property type="component" value="Chromosome I"/>
</dbReference>
<evidence type="ECO:0000313" key="3">
    <source>
        <dbReference type="Proteomes" id="UP000509510"/>
    </source>
</evidence>
<accession>A0A7H8QG73</accession>
<keyword evidence="1" id="KW-0812">Transmembrane</keyword>
<keyword evidence="1" id="KW-0472">Membrane</keyword>
<dbReference type="KEGG" id="trg:TRUGW13939_00008"/>
<dbReference type="AlphaFoldDB" id="A0A7H8QG73"/>
<keyword evidence="3" id="KW-1185">Reference proteome</keyword>
<name>A0A7H8QG73_TALRU</name>
<sequence length="116" mass="12844">MPSSTPQKHRVFNANIINPILFCIHAGPSILFYFVMTIVFAFVFAVAVIPLHVIGWLKISKLRLLLKVGVKLLGKVDNMCNKSEGPIFLKRAVAVVLNIEGSLNQILELTAQSTQE</sequence>
<proteinExistence type="predicted"/>
<dbReference type="RefSeq" id="XP_035339116.1">
    <property type="nucleotide sequence ID" value="XM_035483223.1"/>
</dbReference>
<reference evidence="3" key="1">
    <citation type="submission" date="2020-06" db="EMBL/GenBank/DDBJ databases">
        <title>A chromosome-scale genome assembly of Talaromyces rugulosus W13939.</title>
        <authorList>
            <person name="Wang B."/>
            <person name="Guo L."/>
            <person name="Ye K."/>
            <person name="Wang L."/>
        </authorList>
    </citation>
    <scope>NUCLEOTIDE SEQUENCE [LARGE SCALE GENOMIC DNA]</scope>
    <source>
        <strain evidence="3">W13939</strain>
    </source>
</reference>
<dbReference type="GeneID" id="55987525"/>
<gene>
    <name evidence="2" type="ORF">TRUGW13939_00008</name>
</gene>
<keyword evidence="1" id="KW-1133">Transmembrane helix</keyword>
<organism evidence="2 3">
    <name type="scientific">Talaromyces rugulosus</name>
    <name type="common">Penicillium rugulosum</name>
    <dbReference type="NCBI Taxonomy" id="121627"/>
    <lineage>
        <taxon>Eukaryota</taxon>
        <taxon>Fungi</taxon>
        <taxon>Dikarya</taxon>
        <taxon>Ascomycota</taxon>
        <taxon>Pezizomycotina</taxon>
        <taxon>Eurotiomycetes</taxon>
        <taxon>Eurotiomycetidae</taxon>
        <taxon>Eurotiales</taxon>
        <taxon>Trichocomaceae</taxon>
        <taxon>Talaromyces</taxon>
        <taxon>Talaromyces sect. Islandici</taxon>
    </lineage>
</organism>
<protein>
    <submittedName>
        <fullName evidence="2">Uncharacterized protein</fullName>
    </submittedName>
</protein>
<feature type="transmembrane region" description="Helical" evidence="1">
    <location>
        <begin position="30"/>
        <end position="57"/>
    </location>
</feature>
<dbReference type="EMBL" id="CP055898">
    <property type="protein sequence ID" value="QKX52937.1"/>
    <property type="molecule type" value="Genomic_DNA"/>
</dbReference>
<evidence type="ECO:0000256" key="1">
    <source>
        <dbReference type="SAM" id="Phobius"/>
    </source>
</evidence>
<evidence type="ECO:0000313" key="2">
    <source>
        <dbReference type="EMBL" id="QKX52937.1"/>
    </source>
</evidence>